<dbReference type="EMBL" id="AE017220">
    <property type="protein sequence ID" value="AAX67569.1"/>
    <property type="molecule type" value="Genomic_DNA"/>
</dbReference>
<proteinExistence type="predicted"/>
<dbReference type="HOGENOM" id="CLU_3276263_0_0_6"/>
<dbReference type="Proteomes" id="UP000000538">
    <property type="component" value="Chromosome"/>
</dbReference>
<accession>Q57I93</accession>
<organism evidence="1 2">
    <name type="scientific">Salmonella choleraesuis (strain SC-B67)</name>
    <dbReference type="NCBI Taxonomy" id="321314"/>
    <lineage>
        <taxon>Bacteria</taxon>
        <taxon>Pseudomonadati</taxon>
        <taxon>Pseudomonadota</taxon>
        <taxon>Gammaproteobacteria</taxon>
        <taxon>Enterobacterales</taxon>
        <taxon>Enterobacteriaceae</taxon>
        <taxon>Salmonella</taxon>
    </lineage>
</organism>
<dbReference type="KEGG" id="sec:SCH_3663"/>
<sequence>MLSSQPSAQRFDLRIIPPVDNSPGTALARRWQLPPVLLCSH</sequence>
<evidence type="ECO:0000313" key="2">
    <source>
        <dbReference type="Proteomes" id="UP000000538"/>
    </source>
</evidence>
<reference evidence="1 2" key="1">
    <citation type="journal article" date="2005" name="Nucleic Acids Res.">
        <title>The genome sequence of Salmonella enterica serovar Choleraesuis, a highly invasive and resistant zoonotic pathogen.</title>
        <authorList>
            <person name="Chiu C.H."/>
            <person name="Tang P."/>
            <person name="Chu C."/>
            <person name="Hu S."/>
            <person name="Bao Q."/>
            <person name="Yu J."/>
            <person name="Chou Y.Y."/>
            <person name="Wang H.S."/>
            <person name="Lee Y.S."/>
        </authorList>
    </citation>
    <scope>NUCLEOTIDE SEQUENCE [LARGE SCALE GENOMIC DNA]</scope>
    <source>
        <strain evidence="1 2">SC-B67</strain>
    </source>
</reference>
<dbReference type="AlphaFoldDB" id="Q57I93"/>
<name>Q57I93_SALCH</name>
<protein>
    <submittedName>
        <fullName evidence="1">Uncharacterized protein</fullName>
    </submittedName>
</protein>
<gene>
    <name evidence="1" type="ordered locus">SCH_3663</name>
</gene>
<evidence type="ECO:0000313" key="1">
    <source>
        <dbReference type="EMBL" id="AAX67569.1"/>
    </source>
</evidence>